<gene>
    <name evidence="1" type="ORF">TBRA_LOCUS4201</name>
</gene>
<accession>A0A6H5I325</accession>
<keyword evidence="2" id="KW-1185">Reference proteome</keyword>
<dbReference type="Proteomes" id="UP000479190">
    <property type="component" value="Unassembled WGS sequence"/>
</dbReference>
<proteinExistence type="predicted"/>
<reference evidence="1 2" key="1">
    <citation type="submission" date="2020-02" db="EMBL/GenBank/DDBJ databases">
        <authorList>
            <person name="Ferguson B K."/>
        </authorList>
    </citation>
    <scope>NUCLEOTIDE SEQUENCE [LARGE SCALE GENOMIC DNA]</scope>
</reference>
<name>A0A6H5I325_9HYME</name>
<dbReference type="EMBL" id="CADCXV010000672">
    <property type="protein sequence ID" value="CAB0032257.1"/>
    <property type="molecule type" value="Genomic_DNA"/>
</dbReference>
<protein>
    <submittedName>
        <fullName evidence="1">Uncharacterized protein</fullName>
    </submittedName>
</protein>
<sequence>MEFRTHEAYLDTARICIATLCAPILPSNMYLVLRAYRTHTYAQIDLEYPPCCLYCRRPHCNRTSRLSSCIYIVAIAIVEADARVQLRQYYTYQPRRWFYILCARGTNKSRTRANRELRSQQKKKIKRGVVDGIFAYYARVKHTHSSPIDTFSRSARPIDDCTSAGAAAAHASARNAQLGLYVDCAKVPSDPIYYASSFPSCAFIKYVYVVAGYKIPRACCAVGARSILKVSQSRERQSSPLGSTDSYTSPFVIDVPARESAVRVAHVFVDGRRHRSALHYTLAHTIHSIIRGHSIESPLPNETFLVIVIRTITIWRPCPCKTGVLHLRTFRYIYDHLTYQICTFVILLFYIHVRSTLSASDAFRRSSRLGQIWLHIRNICLRKYYQHLRKYYQHVNIEDHPMVPPQPAAAPVQAVIAPAQPVIIQNPPPAFAADIDRPQPHINDPAQRFPPAMRSWDAFSQALFGYQPTLPEYRGLDHEDPRQFLARCEEYIASYNLPEHQQVRTIEKGLKDSAENWFLLRVMNSRGSS</sequence>
<evidence type="ECO:0000313" key="1">
    <source>
        <dbReference type="EMBL" id="CAB0032257.1"/>
    </source>
</evidence>
<dbReference type="AlphaFoldDB" id="A0A6H5I325"/>
<organism evidence="1 2">
    <name type="scientific">Trichogramma brassicae</name>
    <dbReference type="NCBI Taxonomy" id="86971"/>
    <lineage>
        <taxon>Eukaryota</taxon>
        <taxon>Metazoa</taxon>
        <taxon>Ecdysozoa</taxon>
        <taxon>Arthropoda</taxon>
        <taxon>Hexapoda</taxon>
        <taxon>Insecta</taxon>
        <taxon>Pterygota</taxon>
        <taxon>Neoptera</taxon>
        <taxon>Endopterygota</taxon>
        <taxon>Hymenoptera</taxon>
        <taxon>Apocrita</taxon>
        <taxon>Proctotrupomorpha</taxon>
        <taxon>Chalcidoidea</taxon>
        <taxon>Trichogrammatidae</taxon>
        <taxon>Trichogramma</taxon>
    </lineage>
</organism>
<evidence type="ECO:0000313" key="2">
    <source>
        <dbReference type="Proteomes" id="UP000479190"/>
    </source>
</evidence>